<dbReference type="PANTHER" id="PTHR30055">
    <property type="entry name" value="HTH-TYPE TRANSCRIPTIONAL REGULATOR RUTR"/>
    <property type="match status" value="1"/>
</dbReference>
<dbReference type="Pfam" id="PF00440">
    <property type="entry name" value="TetR_N"/>
    <property type="match status" value="1"/>
</dbReference>
<keyword evidence="3" id="KW-0804">Transcription</keyword>
<proteinExistence type="predicted"/>
<dbReference type="Gene3D" id="1.10.357.10">
    <property type="entry name" value="Tetracycline Repressor, domain 2"/>
    <property type="match status" value="1"/>
</dbReference>
<accession>A0ABV7E8M9</accession>
<gene>
    <name evidence="7" type="ORF">ACFODU_14595</name>
</gene>
<keyword evidence="8" id="KW-1185">Reference proteome</keyword>
<comment type="caution">
    <text evidence="7">The sequence shown here is derived from an EMBL/GenBank/DDBJ whole genome shotgun (WGS) entry which is preliminary data.</text>
</comment>
<dbReference type="InterPro" id="IPR036271">
    <property type="entry name" value="Tet_transcr_reg_TetR-rel_C_sf"/>
</dbReference>
<dbReference type="EMBL" id="JBHRST010000022">
    <property type="protein sequence ID" value="MFC3099023.1"/>
    <property type="molecule type" value="Genomic_DNA"/>
</dbReference>
<dbReference type="SUPFAM" id="SSF48498">
    <property type="entry name" value="Tetracyclin repressor-like, C-terminal domain"/>
    <property type="match status" value="1"/>
</dbReference>
<dbReference type="InterPro" id="IPR050109">
    <property type="entry name" value="HTH-type_TetR-like_transc_reg"/>
</dbReference>
<dbReference type="Proteomes" id="UP001595456">
    <property type="component" value="Unassembled WGS sequence"/>
</dbReference>
<dbReference type="RefSeq" id="WP_336924498.1">
    <property type="nucleotide sequence ID" value="NZ_JBANRO010000001.1"/>
</dbReference>
<feature type="region of interest" description="Disordered" evidence="5">
    <location>
        <begin position="1"/>
        <end position="36"/>
    </location>
</feature>
<keyword evidence="2 4" id="KW-0238">DNA-binding</keyword>
<dbReference type="SUPFAM" id="SSF46689">
    <property type="entry name" value="Homeodomain-like"/>
    <property type="match status" value="1"/>
</dbReference>
<sequence>MATAKSLHAGKGKAPRSDGDPPKPQRGKGRPANGGVGREVIIAATRRLLAELPPSQITISSVAREAAVDPALVRYYFKDRPNLLLQAALAMIGEVRVREQSPGDVVDFIRERVASNFEFSRSSRYLTRLMIDELAASSSAEVRETYRQVSEDVVKRYGEALNAPNSPLRPGVNPFFFHITLVAISDFYSKAGPLLRIHLPPGQSEADQEREYRQFVIDLLIEGLKARG</sequence>
<dbReference type="PANTHER" id="PTHR30055:SF234">
    <property type="entry name" value="HTH-TYPE TRANSCRIPTIONAL REGULATOR BETI"/>
    <property type="match status" value="1"/>
</dbReference>
<evidence type="ECO:0000256" key="2">
    <source>
        <dbReference type="ARBA" id="ARBA00023125"/>
    </source>
</evidence>
<dbReference type="InterPro" id="IPR009057">
    <property type="entry name" value="Homeodomain-like_sf"/>
</dbReference>
<reference evidence="8" key="1">
    <citation type="journal article" date="2019" name="Int. J. Syst. Evol. Microbiol.">
        <title>The Global Catalogue of Microorganisms (GCM) 10K type strain sequencing project: providing services to taxonomists for standard genome sequencing and annotation.</title>
        <authorList>
            <consortium name="The Broad Institute Genomics Platform"/>
            <consortium name="The Broad Institute Genome Sequencing Center for Infectious Disease"/>
            <person name="Wu L."/>
            <person name="Ma J."/>
        </authorList>
    </citation>
    <scope>NUCLEOTIDE SEQUENCE [LARGE SCALE GENOMIC DNA]</scope>
    <source>
        <strain evidence="8">KCTC 52607</strain>
    </source>
</reference>
<evidence type="ECO:0000256" key="5">
    <source>
        <dbReference type="SAM" id="MobiDB-lite"/>
    </source>
</evidence>
<evidence type="ECO:0000259" key="6">
    <source>
        <dbReference type="PROSITE" id="PS50977"/>
    </source>
</evidence>
<evidence type="ECO:0000256" key="1">
    <source>
        <dbReference type="ARBA" id="ARBA00023015"/>
    </source>
</evidence>
<evidence type="ECO:0000256" key="4">
    <source>
        <dbReference type="PROSITE-ProRule" id="PRU00335"/>
    </source>
</evidence>
<evidence type="ECO:0000256" key="3">
    <source>
        <dbReference type="ARBA" id="ARBA00023163"/>
    </source>
</evidence>
<feature type="DNA-binding region" description="H-T-H motif" evidence="4">
    <location>
        <begin position="58"/>
        <end position="77"/>
    </location>
</feature>
<organism evidence="7 8">
    <name type="scientific">Alteraurantiacibacter palmitatis</name>
    <dbReference type="NCBI Taxonomy" id="2054628"/>
    <lineage>
        <taxon>Bacteria</taxon>
        <taxon>Pseudomonadati</taxon>
        <taxon>Pseudomonadota</taxon>
        <taxon>Alphaproteobacteria</taxon>
        <taxon>Sphingomonadales</taxon>
        <taxon>Erythrobacteraceae</taxon>
        <taxon>Alteraurantiacibacter</taxon>
    </lineage>
</organism>
<keyword evidence="1" id="KW-0805">Transcription regulation</keyword>
<evidence type="ECO:0000313" key="7">
    <source>
        <dbReference type="EMBL" id="MFC3099023.1"/>
    </source>
</evidence>
<dbReference type="PROSITE" id="PS50977">
    <property type="entry name" value="HTH_TETR_2"/>
    <property type="match status" value="1"/>
</dbReference>
<name>A0ABV7E8M9_9SPHN</name>
<protein>
    <submittedName>
        <fullName evidence="7">TetR/AcrR family transcriptional regulator</fullName>
    </submittedName>
</protein>
<evidence type="ECO:0000313" key="8">
    <source>
        <dbReference type="Proteomes" id="UP001595456"/>
    </source>
</evidence>
<feature type="domain" description="HTH tetR-type" evidence="6">
    <location>
        <begin position="35"/>
        <end position="95"/>
    </location>
</feature>
<dbReference type="InterPro" id="IPR001647">
    <property type="entry name" value="HTH_TetR"/>
</dbReference>